<sequence length="70" mass="7643">MRVWLSIAVSLLSGLALAIQPVTRQLLDEAQTLVQQARQQKVAPSPDALLWNRAIAKGQEHPAADRMASL</sequence>
<name>A0A399EVV1_9DEIN</name>
<reference evidence="2 3" key="1">
    <citation type="submission" date="2018-08" db="EMBL/GenBank/DDBJ databases">
        <title>Meiothermus roseus NBRC 110900 genome sequencing project.</title>
        <authorList>
            <person name="Da Costa M.S."/>
            <person name="Albuquerque L."/>
            <person name="Raposo P."/>
            <person name="Froufe H.J.C."/>
            <person name="Barroso C.S."/>
            <person name="Egas C."/>
        </authorList>
    </citation>
    <scope>NUCLEOTIDE SEQUENCE [LARGE SCALE GENOMIC DNA]</scope>
    <source>
        <strain evidence="2 3">NBRC 110900</strain>
    </source>
</reference>
<gene>
    <name evidence="2" type="ORF">Mrose_01275</name>
</gene>
<protein>
    <submittedName>
        <fullName evidence="2">Uncharacterized protein</fullName>
    </submittedName>
</protein>
<keyword evidence="3" id="KW-1185">Reference proteome</keyword>
<dbReference type="EMBL" id="QWLA01000018">
    <property type="protein sequence ID" value="RIH87566.1"/>
    <property type="molecule type" value="Genomic_DNA"/>
</dbReference>
<feature type="chain" id="PRO_5017456015" evidence="1">
    <location>
        <begin position="19"/>
        <end position="70"/>
    </location>
</feature>
<evidence type="ECO:0000313" key="2">
    <source>
        <dbReference type="EMBL" id="RIH87566.1"/>
    </source>
</evidence>
<keyword evidence="1" id="KW-0732">Signal</keyword>
<accession>A0A399EVV1</accession>
<comment type="caution">
    <text evidence="2">The sequence shown here is derived from an EMBL/GenBank/DDBJ whole genome shotgun (WGS) entry which is preliminary data.</text>
</comment>
<proteinExistence type="predicted"/>
<organism evidence="2 3">
    <name type="scientific">Calidithermus roseus</name>
    <dbReference type="NCBI Taxonomy" id="1644118"/>
    <lineage>
        <taxon>Bacteria</taxon>
        <taxon>Thermotogati</taxon>
        <taxon>Deinococcota</taxon>
        <taxon>Deinococci</taxon>
        <taxon>Thermales</taxon>
        <taxon>Thermaceae</taxon>
        <taxon>Calidithermus</taxon>
    </lineage>
</organism>
<feature type="signal peptide" evidence="1">
    <location>
        <begin position="1"/>
        <end position="18"/>
    </location>
</feature>
<dbReference type="RefSeq" id="WP_119276613.1">
    <property type="nucleotide sequence ID" value="NZ_QWLA01000018.1"/>
</dbReference>
<evidence type="ECO:0000313" key="3">
    <source>
        <dbReference type="Proteomes" id="UP000265341"/>
    </source>
</evidence>
<evidence type="ECO:0000256" key="1">
    <source>
        <dbReference type="SAM" id="SignalP"/>
    </source>
</evidence>
<dbReference type="Proteomes" id="UP000265341">
    <property type="component" value="Unassembled WGS sequence"/>
</dbReference>
<dbReference type="AlphaFoldDB" id="A0A399EVV1"/>